<name>A0AAX4FGP4_XANEU</name>
<dbReference type="AlphaFoldDB" id="A0AAX4FGP4"/>
<accession>A0AAX4FGP4</accession>
<evidence type="ECO:0000313" key="2">
    <source>
        <dbReference type="Proteomes" id="UP001304429"/>
    </source>
</evidence>
<evidence type="ECO:0000313" key="1">
    <source>
        <dbReference type="EMBL" id="WOP55687.1"/>
    </source>
</evidence>
<proteinExistence type="predicted"/>
<dbReference type="Proteomes" id="UP001304429">
    <property type="component" value="Chromosome"/>
</dbReference>
<sequence>MKVTESRGLNVWAMLRWAQLAHLHFPLLTVGGIDKSERLALPAQVQAGSLQLGRIGAELSEVVTQARQGLRRGACALLQQHSPCTHGIARVVAGVVRRALGSHAAVTSVEVTNGNGFHSRAGNAVPCALKSALVQVNARLKLSASHASGCRLDATQKLGLVELPRGRLDPAGHSVHAHQLGQGFVLPSGRHVFLGQRRGINDRLAVLDTVFERGIELEHKGVQGNLRRRRHQRMPGLVPQRSRQHVQAVGPNGRRENRGVDADGACPVIVVPALIRLVGHFQATEGAQVDGLCHDRSKVRRSIDGFAEVTHRRLGKTRLLLQVLEQPVNVALISHHVAPFRA</sequence>
<reference evidence="1" key="1">
    <citation type="submission" date="2023-10" db="EMBL/GenBank/DDBJ databases">
        <title>Comparative Genomic Analysis of Tomato Bacterial Spot Xanthomonads Reveals A New Lineage of Xanthomonas euvesicatoria.</title>
        <authorList>
            <person name="Huang C.-J."/>
            <person name="Wu T.-L."/>
            <person name="Wu Y.-L."/>
            <person name="Wang R.-S."/>
            <person name="Lin Y.-C."/>
        </authorList>
    </citation>
    <scope>NUCLEOTIDE SEQUENCE</scope>
    <source>
        <strain evidence="1">T0319-01</strain>
    </source>
</reference>
<protein>
    <submittedName>
        <fullName evidence="1">Uncharacterized protein</fullName>
    </submittedName>
</protein>
<organism evidence="1 2">
    <name type="scientific">Xanthomonas euvesicatoria</name>
    <dbReference type="NCBI Taxonomy" id="456327"/>
    <lineage>
        <taxon>Bacteria</taxon>
        <taxon>Pseudomonadati</taxon>
        <taxon>Pseudomonadota</taxon>
        <taxon>Gammaproteobacteria</taxon>
        <taxon>Lysobacterales</taxon>
        <taxon>Lysobacteraceae</taxon>
        <taxon>Xanthomonas</taxon>
    </lineage>
</organism>
<dbReference type="EMBL" id="CP137539">
    <property type="protein sequence ID" value="WOP55687.1"/>
    <property type="molecule type" value="Genomic_DNA"/>
</dbReference>
<gene>
    <name evidence="1" type="ORF">R5577_15740</name>
</gene>